<protein>
    <submittedName>
        <fullName evidence="2">GNAT family N-acetyltransferase</fullName>
    </submittedName>
</protein>
<evidence type="ECO:0000313" key="3">
    <source>
        <dbReference type="Proteomes" id="UP000533905"/>
    </source>
</evidence>
<dbReference type="EMBL" id="JABAIV010000002">
    <property type="protein sequence ID" value="NNG22841.1"/>
    <property type="molecule type" value="Genomic_DNA"/>
</dbReference>
<dbReference type="PROSITE" id="PS51186">
    <property type="entry name" value="GNAT"/>
    <property type="match status" value="1"/>
</dbReference>
<accession>A0A7Y2NZT8</accession>
<dbReference type="SUPFAM" id="SSF55729">
    <property type="entry name" value="Acyl-CoA N-acyltransferases (Nat)"/>
    <property type="match status" value="1"/>
</dbReference>
<dbReference type="GO" id="GO:0016747">
    <property type="term" value="F:acyltransferase activity, transferring groups other than amino-acyl groups"/>
    <property type="evidence" value="ECO:0007669"/>
    <property type="project" value="InterPro"/>
</dbReference>
<sequence length="175" mass="19236">MKDIQIRPAGDHDFEAIWSIFSAHVAAGETYPFTTATSREAGHAYWLGPDVASFIATSGSARVLGMYRLTRNQVGRGHHVANASYMVSPSAQGAGIGRMLGEHSLGEARRQGYLAMQFNYVVSTNTAAVRLWKKLGFSIVGTLPKAYRHKALGYVDAYVMYQLLQDPDHWPTVDS</sequence>
<dbReference type="CDD" id="cd04301">
    <property type="entry name" value="NAT_SF"/>
    <property type="match status" value="1"/>
</dbReference>
<reference evidence="2 3" key="1">
    <citation type="submission" date="2020-04" db="EMBL/GenBank/DDBJ databases">
        <title>Massilia sp. nov., a cold adapted bacteria isolated from Arctic soil.</title>
        <authorList>
            <person name="Son J."/>
            <person name="Ka J.-O."/>
        </authorList>
    </citation>
    <scope>NUCLEOTIDE SEQUENCE [LARGE SCALE GENOMIC DNA]</scope>
    <source>
        <strain evidence="2 3">ML15P13</strain>
    </source>
</reference>
<keyword evidence="3" id="KW-1185">Reference proteome</keyword>
<proteinExistence type="predicted"/>
<comment type="caution">
    <text evidence="2">The sequence shown here is derived from an EMBL/GenBank/DDBJ whole genome shotgun (WGS) entry which is preliminary data.</text>
</comment>
<dbReference type="InterPro" id="IPR016181">
    <property type="entry name" value="Acyl_CoA_acyltransferase"/>
</dbReference>
<feature type="domain" description="N-acetyltransferase" evidence="1">
    <location>
        <begin position="4"/>
        <end position="165"/>
    </location>
</feature>
<evidence type="ECO:0000313" key="2">
    <source>
        <dbReference type="EMBL" id="NNG22841.1"/>
    </source>
</evidence>
<keyword evidence="2" id="KW-0808">Transferase</keyword>
<dbReference type="InterPro" id="IPR000182">
    <property type="entry name" value="GNAT_dom"/>
</dbReference>
<dbReference type="Pfam" id="PF00583">
    <property type="entry name" value="Acetyltransf_1"/>
    <property type="match status" value="1"/>
</dbReference>
<dbReference type="PANTHER" id="PTHR43138">
    <property type="entry name" value="ACETYLTRANSFERASE, GNAT FAMILY"/>
    <property type="match status" value="1"/>
</dbReference>
<dbReference type="RefSeq" id="WP_171082745.1">
    <property type="nucleotide sequence ID" value="NZ_JABAIV010000002.1"/>
</dbReference>
<gene>
    <name evidence="2" type="ORF">HGB41_07480</name>
</gene>
<evidence type="ECO:0000259" key="1">
    <source>
        <dbReference type="PROSITE" id="PS51186"/>
    </source>
</evidence>
<dbReference type="Proteomes" id="UP000533905">
    <property type="component" value="Unassembled WGS sequence"/>
</dbReference>
<dbReference type="InterPro" id="IPR052742">
    <property type="entry name" value="Mito_N-acetyltransferase"/>
</dbReference>
<dbReference type="PANTHER" id="PTHR43138:SF1">
    <property type="entry name" value="N-ACETYLTRANSFERASE ACA1"/>
    <property type="match status" value="1"/>
</dbReference>
<dbReference type="Gene3D" id="3.40.630.30">
    <property type="match status" value="1"/>
</dbReference>
<dbReference type="AlphaFoldDB" id="A0A7Y2NZT8"/>
<organism evidence="2 3">
    <name type="scientific">Telluria aromaticivorans</name>
    <dbReference type="NCBI Taxonomy" id="2725995"/>
    <lineage>
        <taxon>Bacteria</taxon>
        <taxon>Pseudomonadati</taxon>
        <taxon>Pseudomonadota</taxon>
        <taxon>Betaproteobacteria</taxon>
        <taxon>Burkholderiales</taxon>
        <taxon>Oxalobacteraceae</taxon>
        <taxon>Telluria group</taxon>
        <taxon>Telluria</taxon>
    </lineage>
</organism>
<name>A0A7Y2NZT8_9BURK</name>